<reference evidence="1" key="2">
    <citation type="submission" date="2020-09" db="EMBL/GenBank/DDBJ databases">
        <authorList>
            <person name="Sun Q."/>
            <person name="Zhou Y."/>
        </authorList>
    </citation>
    <scope>NUCLEOTIDE SEQUENCE</scope>
    <source>
        <strain evidence="1">CGMCC 4.7110</strain>
    </source>
</reference>
<dbReference type="EMBL" id="BMML01000015">
    <property type="protein sequence ID" value="GGN26272.1"/>
    <property type="molecule type" value="Genomic_DNA"/>
</dbReference>
<dbReference type="Proteomes" id="UP000653411">
    <property type="component" value="Unassembled WGS sequence"/>
</dbReference>
<organism evidence="1 2">
    <name type="scientific">Streptomyces fuscichromogenes</name>
    <dbReference type="NCBI Taxonomy" id="1324013"/>
    <lineage>
        <taxon>Bacteria</taxon>
        <taxon>Bacillati</taxon>
        <taxon>Actinomycetota</taxon>
        <taxon>Actinomycetes</taxon>
        <taxon>Kitasatosporales</taxon>
        <taxon>Streptomycetaceae</taxon>
        <taxon>Streptomyces</taxon>
    </lineage>
</organism>
<gene>
    <name evidence="1" type="ORF">GCM10011578_060730</name>
</gene>
<protein>
    <submittedName>
        <fullName evidence="1">Uncharacterized protein</fullName>
    </submittedName>
</protein>
<evidence type="ECO:0000313" key="2">
    <source>
        <dbReference type="Proteomes" id="UP000653411"/>
    </source>
</evidence>
<sequence>MLMATDPAAWHLEASADAWAADLGRQEPAPAAAERAWQQQEIRTAYEDAAHLTEQPR</sequence>
<dbReference type="AlphaFoldDB" id="A0A918CU64"/>
<proteinExistence type="predicted"/>
<comment type="caution">
    <text evidence="1">The sequence shown here is derived from an EMBL/GenBank/DDBJ whole genome shotgun (WGS) entry which is preliminary data.</text>
</comment>
<accession>A0A918CU64</accession>
<reference evidence="1" key="1">
    <citation type="journal article" date="2014" name="Int. J. Syst. Evol. Microbiol.">
        <title>Complete genome sequence of Corynebacterium casei LMG S-19264T (=DSM 44701T), isolated from a smear-ripened cheese.</title>
        <authorList>
            <consortium name="US DOE Joint Genome Institute (JGI-PGF)"/>
            <person name="Walter F."/>
            <person name="Albersmeier A."/>
            <person name="Kalinowski J."/>
            <person name="Ruckert C."/>
        </authorList>
    </citation>
    <scope>NUCLEOTIDE SEQUENCE</scope>
    <source>
        <strain evidence="1">CGMCC 4.7110</strain>
    </source>
</reference>
<name>A0A918CU64_9ACTN</name>
<evidence type="ECO:0000313" key="1">
    <source>
        <dbReference type="EMBL" id="GGN26272.1"/>
    </source>
</evidence>
<keyword evidence="2" id="KW-1185">Reference proteome</keyword>